<comment type="subcellular location">
    <subcellularLocation>
        <location evidence="1">Cell membrane</location>
        <topology evidence="1">Multi-pass membrane protein</topology>
    </subcellularLocation>
</comment>
<evidence type="ECO:0000256" key="3">
    <source>
        <dbReference type="ARBA" id="ARBA00022475"/>
    </source>
</evidence>
<gene>
    <name evidence="8" type="ORF">GTP44_24045</name>
</gene>
<feature type="transmembrane region" description="Helical" evidence="7">
    <location>
        <begin position="96"/>
        <end position="120"/>
    </location>
</feature>
<dbReference type="InterPro" id="IPR003370">
    <property type="entry name" value="Chromate_transpt"/>
</dbReference>
<evidence type="ECO:0000256" key="4">
    <source>
        <dbReference type="ARBA" id="ARBA00022692"/>
    </source>
</evidence>
<evidence type="ECO:0000313" key="8">
    <source>
        <dbReference type="EMBL" id="MYM85006.1"/>
    </source>
</evidence>
<evidence type="ECO:0000256" key="2">
    <source>
        <dbReference type="ARBA" id="ARBA00005262"/>
    </source>
</evidence>
<feature type="non-terminal residue" evidence="8">
    <location>
        <position position="162"/>
    </location>
</feature>
<dbReference type="PANTHER" id="PTHR43663:SF1">
    <property type="entry name" value="CHROMATE TRANSPORTER"/>
    <property type="match status" value="1"/>
</dbReference>
<dbReference type="EMBL" id="WWCP01000046">
    <property type="protein sequence ID" value="MYM85006.1"/>
    <property type="molecule type" value="Genomic_DNA"/>
</dbReference>
<keyword evidence="4 7" id="KW-0812">Transmembrane</keyword>
<evidence type="ECO:0000256" key="1">
    <source>
        <dbReference type="ARBA" id="ARBA00004651"/>
    </source>
</evidence>
<dbReference type="AlphaFoldDB" id="A0A6L8MSN1"/>
<reference evidence="8 9" key="1">
    <citation type="submission" date="2019-12" db="EMBL/GenBank/DDBJ databases">
        <title>Novel species isolated from a subtropical stream in China.</title>
        <authorList>
            <person name="Lu H."/>
        </authorList>
    </citation>
    <scope>NUCLEOTIDE SEQUENCE [LARGE SCALE GENOMIC DNA]</scope>
    <source>
        <strain evidence="8 9">FT50W</strain>
    </source>
</reference>
<dbReference type="Pfam" id="PF02417">
    <property type="entry name" value="Chromate_transp"/>
    <property type="match status" value="1"/>
</dbReference>
<keyword evidence="5 7" id="KW-1133">Transmembrane helix</keyword>
<dbReference type="InterPro" id="IPR052518">
    <property type="entry name" value="CHR_Transporter"/>
</dbReference>
<dbReference type="RefSeq" id="WP_161021407.1">
    <property type="nucleotide sequence ID" value="NZ_WWCP01000046.1"/>
</dbReference>
<accession>A0A6L8MSN1</accession>
<feature type="transmembrane region" description="Helical" evidence="7">
    <location>
        <begin position="28"/>
        <end position="49"/>
    </location>
</feature>
<dbReference type="GO" id="GO:0005886">
    <property type="term" value="C:plasma membrane"/>
    <property type="evidence" value="ECO:0007669"/>
    <property type="project" value="UniProtKB-SubCell"/>
</dbReference>
<organism evidence="8 9">
    <name type="scientific">Duganella lactea</name>
    <dbReference type="NCBI Taxonomy" id="2692173"/>
    <lineage>
        <taxon>Bacteria</taxon>
        <taxon>Pseudomonadati</taxon>
        <taxon>Pseudomonadota</taxon>
        <taxon>Betaproteobacteria</taxon>
        <taxon>Burkholderiales</taxon>
        <taxon>Oxalobacteraceae</taxon>
        <taxon>Telluria group</taxon>
        <taxon>Duganella</taxon>
    </lineage>
</organism>
<comment type="caution">
    <text evidence="8">The sequence shown here is derived from an EMBL/GenBank/DDBJ whole genome shotgun (WGS) entry which is preliminary data.</text>
</comment>
<evidence type="ECO:0000256" key="7">
    <source>
        <dbReference type="SAM" id="Phobius"/>
    </source>
</evidence>
<evidence type="ECO:0000256" key="5">
    <source>
        <dbReference type="ARBA" id="ARBA00022989"/>
    </source>
</evidence>
<feature type="transmembrane region" description="Helical" evidence="7">
    <location>
        <begin position="70"/>
        <end position="90"/>
    </location>
</feature>
<keyword evidence="6 7" id="KW-0472">Membrane</keyword>
<proteinExistence type="inferred from homology"/>
<comment type="similarity">
    <text evidence="2">Belongs to the chromate ion transporter (CHR) (TC 2.A.51) family.</text>
</comment>
<evidence type="ECO:0000313" key="9">
    <source>
        <dbReference type="Proteomes" id="UP000474565"/>
    </source>
</evidence>
<keyword evidence="3" id="KW-1003">Cell membrane</keyword>
<feature type="transmembrane region" description="Helical" evidence="7">
    <location>
        <begin position="132"/>
        <end position="152"/>
    </location>
</feature>
<evidence type="ECO:0000256" key="6">
    <source>
        <dbReference type="ARBA" id="ARBA00023136"/>
    </source>
</evidence>
<protein>
    <submittedName>
        <fullName evidence="8">Chromate transporter</fullName>
    </submittedName>
</protein>
<dbReference type="GO" id="GO:0015109">
    <property type="term" value="F:chromate transmembrane transporter activity"/>
    <property type="evidence" value="ECO:0007669"/>
    <property type="project" value="InterPro"/>
</dbReference>
<name>A0A6L8MSN1_9BURK</name>
<sequence>MNRPPDALAPDALACEPPAAATVSLARLALLFLRIGCTSVGGFMAMVGVTQQVLCERRRLLPASALLDGLALASVLPGPVAVNVAAYAGYRLRGAAGAIVALLGAVLPAFLCMIVLGTLYLRYGQHAAVAPLLRGVGPAIVAIVLAAGWRLWRGAVHSPRQT</sequence>
<dbReference type="PANTHER" id="PTHR43663">
    <property type="entry name" value="CHROMATE TRANSPORT PROTEIN-RELATED"/>
    <property type="match status" value="1"/>
</dbReference>
<dbReference type="Proteomes" id="UP000474565">
    <property type="component" value="Unassembled WGS sequence"/>
</dbReference>